<keyword evidence="2" id="KW-0472">Membrane</keyword>
<dbReference type="Proteomes" id="UP001203880">
    <property type="component" value="Unassembled WGS sequence"/>
</dbReference>
<gene>
    <name evidence="3" type="ORF">M3P21_03680</name>
</gene>
<dbReference type="RefSeq" id="WP_249706896.1">
    <property type="nucleotide sequence ID" value="NZ_JAMFMB010000003.1"/>
</dbReference>
<feature type="transmembrane region" description="Helical" evidence="2">
    <location>
        <begin position="21"/>
        <end position="41"/>
    </location>
</feature>
<comment type="caution">
    <text evidence="3">The sequence shown here is derived from an EMBL/GenBank/DDBJ whole genome shotgun (WGS) entry which is preliminary data.</text>
</comment>
<evidence type="ECO:0000256" key="1">
    <source>
        <dbReference type="SAM" id="MobiDB-lite"/>
    </source>
</evidence>
<proteinExistence type="predicted"/>
<sequence length="92" mass="10063">MTHRRTITRYEGDMPVVRQRFGRKALLALSPELAVLLSAFLAGAVAAMLIMSVFILAITVLVLGLIALGAGRHMSGRCGPTRQQRRNDMDRG</sequence>
<evidence type="ECO:0000313" key="3">
    <source>
        <dbReference type="EMBL" id="MCL6282621.1"/>
    </source>
</evidence>
<dbReference type="EMBL" id="JAMFMB010000003">
    <property type="protein sequence ID" value="MCL6282621.1"/>
    <property type="molecule type" value="Genomic_DNA"/>
</dbReference>
<protein>
    <submittedName>
        <fullName evidence="3">Uncharacterized protein</fullName>
    </submittedName>
</protein>
<organism evidence="3 4">
    <name type="scientific">Ruegeria spongiae</name>
    <dbReference type="NCBI Taxonomy" id="2942209"/>
    <lineage>
        <taxon>Bacteria</taxon>
        <taxon>Pseudomonadati</taxon>
        <taxon>Pseudomonadota</taxon>
        <taxon>Alphaproteobacteria</taxon>
        <taxon>Rhodobacterales</taxon>
        <taxon>Roseobacteraceae</taxon>
        <taxon>Ruegeria</taxon>
    </lineage>
</organism>
<keyword evidence="2" id="KW-0812">Transmembrane</keyword>
<feature type="transmembrane region" description="Helical" evidence="2">
    <location>
        <begin position="47"/>
        <end position="68"/>
    </location>
</feature>
<evidence type="ECO:0000256" key="2">
    <source>
        <dbReference type="SAM" id="Phobius"/>
    </source>
</evidence>
<name>A0ABT0PYI1_9RHOB</name>
<feature type="region of interest" description="Disordered" evidence="1">
    <location>
        <begin position="72"/>
        <end position="92"/>
    </location>
</feature>
<keyword evidence="4" id="KW-1185">Reference proteome</keyword>
<reference evidence="3" key="1">
    <citation type="submission" date="2022-05" db="EMBL/GenBank/DDBJ databases">
        <authorList>
            <person name="Park J.-S."/>
        </authorList>
    </citation>
    <scope>NUCLEOTIDE SEQUENCE</scope>
    <source>
        <strain evidence="3">2012CJ41-6</strain>
    </source>
</reference>
<accession>A0ABT0PYI1</accession>
<evidence type="ECO:0000313" key="4">
    <source>
        <dbReference type="Proteomes" id="UP001203880"/>
    </source>
</evidence>
<keyword evidence="2" id="KW-1133">Transmembrane helix</keyword>